<name>A0A2P5CJN9_TREOI</name>
<evidence type="ECO:0000313" key="1">
    <source>
        <dbReference type="EMBL" id="PON61226.1"/>
    </source>
</evidence>
<evidence type="ECO:0000313" key="2">
    <source>
        <dbReference type="Proteomes" id="UP000237000"/>
    </source>
</evidence>
<organism evidence="1 2">
    <name type="scientific">Trema orientale</name>
    <name type="common">Charcoal tree</name>
    <name type="synonym">Celtis orientalis</name>
    <dbReference type="NCBI Taxonomy" id="63057"/>
    <lineage>
        <taxon>Eukaryota</taxon>
        <taxon>Viridiplantae</taxon>
        <taxon>Streptophyta</taxon>
        <taxon>Embryophyta</taxon>
        <taxon>Tracheophyta</taxon>
        <taxon>Spermatophyta</taxon>
        <taxon>Magnoliopsida</taxon>
        <taxon>eudicotyledons</taxon>
        <taxon>Gunneridae</taxon>
        <taxon>Pentapetalae</taxon>
        <taxon>rosids</taxon>
        <taxon>fabids</taxon>
        <taxon>Rosales</taxon>
        <taxon>Cannabaceae</taxon>
        <taxon>Trema</taxon>
    </lineage>
</organism>
<gene>
    <name evidence="1" type="ORF">TorRG33x02_282470</name>
</gene>
<feature type="non-terminal residue" evidence="1">
    <location>
        <position position="1"/>
    </location>
</feature>
<dbReference type="Proteomes" id="UP000237000">
    <property type="component" value="Unassembled WGS sequence"/>
</dbReference>
<dbReference type="OrthoDB" id="1738562at2759"/>
<dbReference type="InterPro" id="IPR043502">
    <property type="entry name" value="DNA/RNA_pol_sf"/>
</dbReference>
<sequence>LYRGDFKPSIEHQRRLNPAMKEVVKAEMLKLLYSRIIYTISDSSWVSPVQVVLKKVE</sequence>
<dbReference type="EMBL" id="JXTC01000357">
    <property type="protein sequence ID" value="PON61226.1"/>
    <property type="molecule type" value="Genomic_DNA"/>
</dbReference>
<dbReference type="AlphaFoldDB" id="A0A2P5CJN9"/>
<keyword evidence="2" id="KW-1185">Reference proteome</keyword>
<dbReference type="SUPFAM" id="SSF56672">
    <property type="entry name" value="DNA/RNA polymerases"/>
    <property type="match status" value="1"/>
</dbReference>
<reference evidence="2" key="1">
    <citation type="submission" date="2016-06" db="EMBL/GenBank/DDBJ databases">
        <title>Parallel loss of symbiosis genes in relatives of nitrogen-fixing non-legume Parasponia.</title>
        <authorList>
            <person name="Van Velzen R."/>
            <person name="Holmer R."/>
            <person name="Bu F."/>
            <person name="Rutten L."/>
            <person name="Van Zeijl A."/>
            <person name="Liu W."/>
            <person name="Santuari L."/>
            <person name="Cao Q."/>
            <person name="Sharma T."/>
            <person name="Shen D."/>
            <person name="Roswanjaya Y."/>
            <person name="Wardhani T."/>
            <person name="Kalhor M.S."/>
            <person name="Jansen J."/>
            <person name="Van den Hoogen J."/>
            <person name="Gungor B."/>
            <person name="Hartog M."/>
            <person name="Hontelez J."/>
            <person name="Verver J."/>
            <person name="Yang W.-C."/>
            <person name="Schijlen E."/>
            <person name="Repin R."/>
            <person name="Schilthuizen M."/>
            <person name="Schranz E."/>
            <person name="Heidstra R."/>
            <person name="Miyata K."/>
            <person name="Fedorova E."/>
            <person name="Kohlen W."/>
            <person name="Bisseling T."/>
            <person name="Smit S."/>
            <person name="Geurts R."/>
        </authorList>
    </citation>
    <scope>NUCLEOTIDE SEQUENCE [LARGE SCALE GENOMIC DNA]</scope>
    <source>
        <strain evidence="2">cv. RG33-2</strain>
    </source>
</reference>
<comment type="caution">
    <text evidence="1">The sequence shown here is derived from an EMBL/GenBank/DDBJ whole genome shotgun (WGS) entry which is preliminary data.</text>
</comment>
<protein>
    <submittedName>
        <fullName evidence="1">Uncharacterized protein</fullName>
    </submittedName>
</protein>
<dbReference type="InParanoid" id="A0A2P5CJN9"/>
<dbReference type="Gene3D" id="3.10.10.10">
    <property type="entry name" value="HIV Type 1 Reverse Transcriptase, subunit A, domain 1"/>
    <property type="match status" value="1"/>
</dbReference>
<proteinExistence type="predicted"/>
<accession>A0A2P5CJN9</accession>